<dbReference type="EMBL" id="DSKY01000020">
    <property type="protein sequence ID" value="HDY59391.1"/>
    <property type="molecule type" value="Genomic_DNA"/>
</dbReference>
<dbReference type="InterPro" id="IPR046642">
    <property type="entry name" value="DUF6754"/>
</dbReference>
<feature type="transmembrane region" description="Helical" evidence="1">
    <location>
        <begin position="248"/>
        <end position="265"/>
    </location>
</feature>
<dbReference type="AlphaFoldDB" id="A0A7V0Z652"/>
<keyword evidence="1" id="KW-0472">Membrane</keyword>
<sequence length="275" mass="30074">MQIILLMIASEGSQSSGVQIFNITRLNILIALIIYGALLLWFIYHARKGKQLFIRKISGLDALDEAVGRATEMGKPILYVPGLATIDVISTIASMNILSQVAKKTAQYNTTLLVPNRDPVVYTVAREVVKEAYTDAGRPDAFNPDNVYFLTQDQFGYTSAVCGTMVRDKPATNLFIGYFWAESLVLAETGATTGAIQIAGTDSIFQLPFFIVACDYTLIGEELYAASAYLSREPLLLGSLKGQDWGKMIILVVLLLSSILALLGWEKVVSLFNIG</sequence>
<dbReference type="Pfam" id="PF20539">
    <property type="entry name" value="DUF6754"/>
    <property type="match status" value="1"/>
</dbReference>
<keyword evidence="1" id="KW-1133">Transmembrane helix</keyword>
<proteinExistence type="predicted"/>
<keyword evidence="1" id="KW-0812">Transmembrane</keyword>
<name>A0A7V0Z652_UNCW3</name>
<feature type="domain" description="DUF6754" evidence="2">
    <location>
        <begin position="18"/>
        <end position="268"/>
    </location>
</feature>
<gene>
    <name evidence="3" type="ORF">ENP86_07565</name>
</gene>
<accession>A0A7V0Z652</accession>
<protein>
    <recommendedName>
        <fullName evidence="2">DUF6754 domain-containing protein</fullName>
    </recommendedName>
</protein>
<reference evidence="3" key="1">
    <citation type="journal article" date="2020" name="mSystems">
        <title>Genome- and Community-Level Interaction Insights into Carbon Utilization and Element Cycling Functions of Hydrothermarchaeota in Hydrothermal Sediment.</title>
        <authorList>
            <person name="Zhou Z."/>
            <person name="Liu Y."/>
            <person name="Xu W."/>
            <person name="Pan J."/>
            <person name="Luo Z.H."/>
            <person name="Li M."/>
        </authorList>
    </citation>
    <scope>NUCLEOTIDE SEQUENCE [LARGE SCALE GENOMIC DNA]</scope>
    <source>
        <strain evidence="3">SpSt-258</strain>
    </source>
</reference>
<evidence type="ECO:0000259" key="2">
    <source>
        <dbReference type="Pfam" id="PF20539"/>
    </source>
</evidence>
<organism evidence="3">
    <name type="scientific">candidate division WOR-3 bacterium</name>
    <dbReference type="NCBI Taxonomy" id="2052148"/>
    <lineage>
        <taxon>Bacteria</taxon>
        <taxon>Bacteria division WOR-3</taxon>
    </lineage>
</organism>
<evidence type="ECO:0000313" key="3">
    <source>
        <dbReference type="EMBL" id="HDY59391.1"/>
    </source>
</evidence>
<comment type="caution">
    <text evidence="3">The sequence shown here is derived from an EMBL/GenBank/DDBJ whole genome shotgun (WGS) entry which is preliminary data.</text>
</comment>
<evidence type="ECO:0000256" key="1">
    <source>
        <dbReference type="SAM" id="Phobius"/>
    </source>
</evidence>
<feature type="transmembrane region" description="Helical" evidence="1">
    <location>
        <begin position="25"/>
        <end position="46"/>
    </location>
</feature>